<accession>A0A8J2HIH0</accession>
<proteinExistence type="predicted"/>
<dbReference type="EMBL" id="CAJNRD030001121">
    <property type="protein sequence ID" value="CAG5096755.1"/>
    <property type="molecule type" value="Genomic_DNA"/>
</dbReference>
<comment type="caution">
    <text evidence="2">The sequence shown here is derived from an EMBL/GenBank/DDBJ whole genome shotgun (WGS) entry which is preliminary data.</text>
</comment>
<dbReference type="AlphaFoldDB" id="A0A8J2HIH0"/>
<dbReference type="OrthoDB" id="7701509at2759"/>
<gene>
    <name evidence="2" type="ORF">HICCMSTLAB_LOCUS8369</name>
</gene>
<feature type="region of interest" description="Disordered" evidence="1">
    <location>
        <begin position="36"/>
        <end position="61"/>
    </location>
</feature>
<reference evidence="2" key="1">
    <citation type="submission" date="2021-04" db="EMBL/GenBank/DDBJ databases">
        <authorList>
            <person name="Chebbi M.A.C M."/>
        </authorList>
    </citation>
    <scope>NUCLEOTIDE SEQUENCE</scope>
</reference>
<feature type="non-terminal residue" evidence="2">
    <location>
        <position position="1"/>
    </location>
</feature>
<dbReference type="PANTHER" id="PTHR33481">
    <property type="entry name" value="REVERSE TRANSCRIPTASE"/>
    <property type="match status" value="1"/>
</dbReference>
<evidence type="ECO:0000313" key="3">
    <source>
        <dbReference type="Proteomes" id="UP000786811"/>
    </source>
</evidence>
<evidence type="ECO:0000256" key="1">
    <source>
        <dbReference type="SAM" id="MobiDB-lite"/>
    </source>
</evidence>
<dbReference type="PANTHER" id="PTHR33481:SF1">
    <property type="entry name" value="ENDONUCLEASE_EXONUCLEASE_PHOSPHATASE DOMAIN-CONTAINING PROTEIN-RELATED"/>
    <property type="match status" value="1"/>
</dbReference>
<keyword evidence="3" id="KW-1185">Reference proteome</keyword>
<dbReference type="Proteomes" id="UP000786811">
    <property type="component" value="Unassembled WGS sequence"/>
</dbReference>
<sequence length="380" mass="43923">HLENKLEEISSNLPDAITTYNKLICTITQAIESQNLPKGQSNSQQQNNNKPTKIKSRKHTPAPWWTQKCADAISQRKGAYKTFKLTGSYQDFLKMKQQEAHTKRILKREKKAGWKSFCESFNRQTPTQEATLRNKWIPLRTSRRGPWDWPRTDDLTIECEDENLYTAFNALQASVDRIHRYLKVRNLNLSPTKTQIIIFTNKNINTNPNNNLYIKINNVKIYPSNTVTLLGIQLDNKLSFKPHLKHIITRAKKLLDIIKALRGTWWGADPMLLLNIYKSLIRSQLEYGCHIFNTSNHTQMDKLNKIQNAGMRFAIGARISTPINSLTAETGLTPIKLRFDELTNRYILKAFSLENSTITQELDKLSDILNKKKRSPNLQC</sequence>
<organism evidence="2 3">
    <name type="scientific">Cotesia congregata</name>
    <name type="common">Parasitoid wasp</name>
    <name type="synonym">Apanteles congregatus</name>
    <dbReference type="NCBI Taxonomy" id="51543"/>
    <lineage>
        <taxon>Eukaryota</taxon>
        <taxon>Metazoa</taxon>
        <taxon>Ecdysozoa</taxon>
        <taxon>Arthropoda</taxon>
        <taxon>Hexapoda</taxon>
        <taxon>Insecta</taxon>
        <taxon>Pterygota</taxon>
        <taxon>Neoptera</taxon>
        <taxon>Endopterygota</taxon>
        <taxon>Hymenoptera</taxon>
        <taxon>Apocrita</taxon>
        <taxon>Ichneumonoidea</taxon>
        <taxon>Braconidae</taxon>
        <taxon>Microgastrinae</taxon>
        <taxon>Cotesia</taxon>
    </lineage>
</organism>
<name>A0A8J2HIH0_COTCN</name>
<protein>
    <submittedName>
        <fullName evidence="2">Uncharacterized protein</fullName>
    </submittedName>
</protein>
<feature type="compositionally biased region" description="Low complexity" evidence="1">
    <location>
        <begin position="40"/>
        <end position="49"/>
    </location>
</feature>
<evidence type="ECO:0000313" key="2">
    <source>
        <dbReference type="EMBL" id="CAG5096755.1"/>
    </source>
</evidence>